<dbReference type="Pfam" id="PF25885">
    <property type="entry name" value="HH_EMRA"/>
    <property type="match status" value="1"/>
</dbReference>
<evidence type="ECO:0000313" key="6">
    <source>
        <dbReference type="EMBL" id="MFD1192109.1"/>
    </source>
</evidence>
<evidence type="ECO:0000256" key="1">
    <source>
        <dbReference type="ARBA" id="ARBA00004196"/>
    </source>
</evidence>
<evidence type="ECO:0000313" key="7">
    <source>
        <dbReference type="Proteomes" id="UP001597216"/>
    </source>
</evidence>
<dbReference type="InterPro" id="IPR058634">
    <property type="entry name" value="AaeA-lik-b-barrel"/>
</dbReference>
<accession>A0ABW3T4I8</accession>
<keyword evidence="3" id="KW-0472">Membrane</keyword>
<protein>
    <submittedName>
        <fullName evidence="6">HlyD family secretion protein</fullName>
    </submittedName>
</protein>
<organism evidence="6 7">
    <name type="scientific">Phenylobacterium conjunctum</name>
    <dbReference type="NCBI Taxonomy" id="1298959"/>
    <lineage>
        <taxon>Bacteria</taxon>
        <taxon>Pseudomonadati</taxon>
        <taxon>Pseudomonadota</taxon>
        <taxon>Alphaproteobacteria</taxon>
        <taxon>Caulobacterales</taxon>
        <taxon>Caulobacteraceae</taxon>
        <taxon>Phenylobacterium</taxon>
    </lineage>
</organism>
<dbReference type="RefSeq" id="WP_374347294.1">
    <property type="nucleotide sequence ID" value="NZ_JBHTLQ010000043.1"/>
</dbReference>
<keyword evidence="3" id="KW-0812">Transmembrane</keyword>
<reference evidence="7" key="1">
    <citation type="journal article" date="2019" name="Int. J. Syst. Evol. Microbiol.">
        <title>The Global Catalogue of Microorganisms (GCM) 10K type strain sequencing project: providing services to taxonomists for standard genome sequencing and annotation.</title>
        <authorList>
            <consortium name="The Broad Institute Genomics Platform"/>
            <consortium name="The Broad Institute Genome Sequencing Center for Infectious Disease"/>
            <person name="Wu L."/>
            <person name="Ma J."/>
        </authorList>
    </citation>
    <scope>NUCLEOTIDE SEQUENCE [LARGE SCALE GENOMIC DNA]</scope>
    <source>
        <strain evidence="7">CCUG 55074</strain>
    </source>
</reference>
<evidence type="ECO:0000259" key="4">
    <source>
        <dbReference type="Pfam" id="PF25885"/>
    </source>
</evidence>
<dbReference type="Pfam" id="PF25963">
    <property type="entry name" value="Beta-barrel_AAEA"/>
    <property type="match status" value="1"/>
</dbReference>
<keyword evidence="7" id="KW-1185">Reference proteome</keyword>
<dbReference type="EMBL" id="JBHTLQ010000043">
    <property type="protein sequence ID" value="MFD1192109.1"/>
    <property type="molecule type" value="Genomic_DNA"/>
</dbReference>
<dbReference type="Gene3D" id="1.10.287.470">
    <property type="entry name" value="Helix hairpin bin"/>
    <property type="match status" value="2"/>
</dbReference>
<name>A0ABW3T4I8_9CAUL</name>
<dbReference type="PANTHER" id="PTHR30386">
    <property type="entry name" value="MEMBRANE FUSION SUBUNIT OF EMRAB-TOLC MULTIDRUG EFFLUX PUMP"/>
    <property type="match status" value="1"/>
</dbReference>
<feature type="transmembrane region" description="Helical" evidence="3">
    <location>
        <begin position="24"/>
        <end position="45"/>
    </location>
</feature>
<evidence type="ECO:0000256" key="2">
    <source>
        <dbReference type="SAM" id="Coils"/>
    </source>
</evidence>
<gene>
    <name evidence="6" type="ORF">ACFQ27_16090</name>
</gene>
<feature type="coiled-coil region" evidence="2">
    <location>
        <begin position="161"/>
        <end position="188"/>
    </location>
</feature>
<dbReference type="Proteomes" id="UP001597216">
    <property type="component" value="Unassembled WGS sequence"/>
</dbReference>
<feature type="domain" description="p-hydroxybenzoic acid efflux pump subunit AaeA-like beta-barrel" evidence="5">
    <location>
        <begin position="258"/>
        <end position="347"/>
    </location>
</feature>
<dbReference type="Gene3D" id="2.40.30.170">
    <property type="match status" value="1"/>
</dbReference>
<proteinExistence type="predicted"/>
<dbReference type="InterPro" id="IPR050739">
    <property type="entry name" value="MFP"/>
</dbReference>
<dbReference type="SUPFAM" id="SSF111369">
    <property type="entry name" value="HlyD-like secretion proteins"/>
    <property type="match status" value="1"/>
</dbReference>
<keyword evidence="3" id="KW-1133">Transmembrane helix</keyword>
<comment type="subcellular location">
    <subcellularLocation>
        <location evidence="1">Cell envelope</location>
    </subcellularLocation>
</comment>
<keyword evidence="2" id="KW-0175">Coiled coil</keyword>
<feature type="coiled-coil region" evidence="2">
    <location>
        <begin position="102"/>
        <end position="129"/>
    </location>
</feature>
<sequence length="358" mass="37680">MSDAQGQRPVADVSVGQESFLRRWRWPLIAGGPALILLIAVIAILTGGRYQTTDNAYVQVAKAPVSASIPGRVLEIYVHENEPVKKNQPLFRLDTRDAIAGADQARADLAQAELQVRSLQAAYRAEQASVAAATETLAYATREASRQKALVGAGVASQQEADQAAHAAQQASDTLAAARQRADQALANLNGNPGAGVGGHPAVLAAKAKLERARLNLGYGVIIAPADGVVTRVDQLQVGGYVNPAQTVFWLISGKPWIEANFKEDQLAKMKVGQPVQIKIDAAGDTKLTGRVTSFSPGSGSVFSALPAQNATGNWVKVTQRLPVRIDFDQPPPEMAARGGLSASVKVDVKSSGSAQAR</sequence>
<evidence type="ECO:0000256" key="3">
    <source>
        <dbReference type="SAM" id="Phobius"/>
    </source>
</evidence>
<dbReference type="PANTHER" id="PTHR30386:SF19">
    <property type="entry name" value="MULTIDRUG EXPORT PROTEIN EMRA-RELATED"/>
    <property type="match status" value="1"/>
</dbReference>
<dbReference type="InterPro" id="IPR058633">
    <property type="entry name" value="EmrA/FarA_HH"/>
</dbReference>
<comment type="caution">
    <text evidence="6">The sequence shown here is derived from an EMBL/GenBank/DDBJ whole genome shotgun (WGS) entry which is preliminary data.</text>
</comment>
<feature type="domain" description="Multidrug export protein EmrA/FarA alpha-helical hairpin" evidence="4">
    <location>
        <begin position="97"/>
        <end position="217"/>
    </location>
</feature>
<dbReference type="Gene3D" id="2.40.50.100">
    <property type="match status" value="1"/>
</dbReference>
<evidence type="ECO:0000259" key="5">
    <source>
        <dbReference type="Pfam" id="PF25963"/>
    </source>
</evidence>